<gene>
    <name evidence="1" type="ORF">TorRG33x02_055390</name>
</gene>
<proteinExistence type="predicted"/>
<name>A0A2P5FLH9_TREOI</name>
<dbReference type="EMBL" id="JXTC01000023">
    <property type="protein sequence ID" value="PON98639.1"/>
    <property type="molecule type" value="Genomic_DNA"/>
</dbReference>
<reference evidence="2" key="1">
    <citation type="submission" date="2016-06" db="EMBL/GenBank/DDBJ databases">
        <title>Parallel loss of symbiosis genes in relatives of nitrogen-fixing non-legume Parasponia.</title>
        <authorList>
            <person name="Van Velzen R."/>
            <person name="Holmer R."/>
            <person name="Bu F."/>
            <person name="Rutten L."/>
            <person name="Van Zeijl A."/>
            <person name="Liu W."/>
            <person name="Santuari L."/>
            <person name="Cao Q."/>
            <person name="Sharma T."/>
            <person name="Shen D."/>
            <person name="Roswanjaya Y."/>
            <person name="Wardhani T."/>
            <person name="Kalhor M.S."/>
            <person name="Jansen J."/>
            <person name="Van den Hoogen J."/>
            <person name="Gungor B."/>
            <person name="Hartog M."/>
            <person name="Hontelez J."/>
            <person name="Verver J."/>
            <person name="Yang W.-C."/>
            <person name="Schijlen E."/>
            <person name="Repin R."/>
            <person name="Schilthuizen M."/>
            <person name="Schranz E."/>
            <person name="Heidstra R."/>
            <person name="Miyata K."/>
            <person name="Fedorova E."/>
            <person name="Kohlen W."/>
            <person name="Bisseling T."/>
            <person name="Smit S."/>
            <person name="Geurts R."/>
        </authorList>
    </citation>
    <scope>NUCLEOTIDE SEQUENCE [LARGE SCALE GENOMIC DNA]</scope>
    <source>
        <strain evidence="2">cv. RG33-2</strain>
    </source>
</reference>
<accession>A0A2P5FLH9</accession>
<protein>
    <submittedName>
        <fullName evidence="1">Uncharacterized protein</fullName>
    </submittedName>
</protein>
<dbReference type="AlphaFoldDB" id="A0A2P5FLH9"/>
<evidence type="ECO:0000313" key="2">
    <source>
        <dbReference type="Proteomes" id="UP000237000"/>
    </source>
</evidence>
<dbReference type="Proteomes" id="UP000237000">
    <property type="component" value="Unassembled WGS sequence"/>
</dbReference>
<organism evidence="1 2">
    <name type="scientific">Trema orientale</name>
    <name type="common">Charcoal tree</name>
    <name type="synonym">Celtis orientalis</name>
    <dbReference type="NCBI Taxonomy" id="63057"/>
    <lineage>
        <taxon>Eukaryota</taxon>
        <taxon>Viridiplantae</taxon>
        <taxon>Streptophyta</taxon>
        <taxon>Embryophyta</taxon>
        <taxon>Tracheophyta</taxon>
        <taxon>Spermatophyta</taxon>
        <taxon>Magnoliopsida</taxon>
        <taxon>eudicotyledons</taxon>
        <taxon>Gunneridae</taxon>
        <taxon>Pentapetalae</taxon>
        <taxon>rosids</taxon>
        <taxon>fabids</taxon>
        <taxon>Rosales</taxon>
        <taxon>Cannabaceae</taxon>
        <taxon>Trema</taxon>
    </lineage>
</organism>
<dbReference type="InParanoid" id="A0A2P5FLH9"/>
<keyword evidence="2" id="KW-1185">Reference proteome</keyword>
<comment type="caution">
    <text evidence="1">The sequence shown here is derived from an EMBL/GenBank/DDBJ whole genome shotgun (WGS) entry which is preliminary data.</text>
</comment>
<evidence type="ECO:0000313" key="1">
    <source>
        <dbReference type="EMBL" id="PON98639.1"/>
    </source>
</evidence>
<sequence>MRDQITGHYFLRTLIEKFHQEERGKGREDEEMWTKEEEYKTIIAECWENDQHLSNVGEVTNCLTRCASKLQGWGMKKFGNPTKEANEWHSKCALLRRSMSSQDGSKKLLEVEKLLD</sequence>